<dbReference type="AlphaFoldDB" id="A0AAD9HSF9"/>
<keyword evidence="3" id="KW-1185">Reference proteome</keyword>
<keyword evidence="1" id="KW-0472">Membrane</keyword>
<reference evidence="2" key="1">
    <citation type="submission" date="2021-06" db="EMBL/GenBank/DDBJ databases">
        <title>Comparative genomics, transcriptomics and evolutionary studies reveal genomic signatures of adaptation to plant cell wall in hemibiotrophic fungi.</title>
        <authorList>
            <consortium name="DOE Joint Genome Institute"/>
            <person name="Baroncelli R."/>
            <person name="Diaz J.F."/>
            <person name="Benocci T."/>
            <person name="Peng M."/>
            <person name="Battaglia E."/>
            <person name="Haridas S."/>
            <person name="Andreopoulos W."/>
            <person name="Labutti K."/>
            <person name="Pangilinan J."/>
            <person name="Floch G.L."/>
            <person name="Makela M.R."/>
            <person name="Henrissat B."/>
            <person name="Grigoriev I.V."/>
            <person name="Crouch J.A."/>
            <person name="De Vries R.P."/>
            <person name="Sukno S.A."/>
            <person name="Thon M.R."/>
        </authorList>
    </citation>
    <scope>NUCLEOTIDE SEQUENCE</scope>
    <source>
        <strain evidence="2">MAFF235873</strain>
    </source>
</reference>
<name>A0AAD9HSF9_9PEZI</name>
<protein>
    <submittedName>
        <fullName evidence="2">Uncharacterized protein</fullName>
    </submittedName>
</protein>
<comment type="caution">
    <text evidence="2">The sequence shown here is derived from an EMBL/GenBank/DDBJ whole genome shotgun (WGS) entry which is preliminary data.</text>
</comment>
<feature type="transmembrane region" description="Helical" evidence="1">
    <location>
        <begin position="6"/>
        <end position="30"/>
    </location>
</feature>
<sequence length="61" mass="6456">MPLSCPLLVPITSFIGCFGCARIVVGPILCRASGGRSWRMCVQVGFGRNDATVAHHQLPGT</sequence>
<accession>A0AAD9HSF9</accession>
<evidence type="ECO:0000256" key="1">
    <source>
        <dbReference type="SAM" id="Phobius"/>
    </source>
</evidence>
<organism evidence="2 3">
    <name type="scientific">Colletotrichum zoysiae</name>
    <dbReference type="NCBI Taxonomy" id="1216348"/>
    <lineage>
        <taxon>Eukaryota</taxon>
        <taxon>Fungi</taxon>
        <taxon>Dikarya</taxon>
        <taxon>Ascomycota</taxon>
        <taxon>Pezizomycotina</taxon>
        <taxon>Sordariomycetes</taxon>
        <taxon>Hypocreomycetidae</taxon>
        <taxon>Glomerellales</taxon>
        <taxon>Glomerellaceae</taxon>
        <taxon>Colletotrichum</taxon>
        <taxon>Colletotrichum graminicola species complex</taxon>
    </lineage>
</organism>
<evidence type="ECO:0000313" key="3">
    <source>
        <dbReference type="Proteomes" id="UP001232148"/>
    </source>
</evidence>
<proteinExistence type="predicted"/>
<keyword evidence="1" id="KW-1133">Transmembrane helix</keyword>
<gene>
    <name evidence="2" type="ORF">LX32DRAFT_635106</name>
</gene>
<dbReference type="Proteomes" id="UP001232148">
    <property type="component" value="Unassembled WGS sequence"/>
</dbReference>
<evidence type="ECO:0000313" key="2">
    <source>
        <dbReference type="EMBL" id="KAK2033662.1"/>
    </source>
</evidence>
<dbReference type="EMBL" id="MU842820">
    <property type="protein sequence ID" value="KAK2033662.1"/>
    <property type="molecule type" value="Genomic_DNA"/>
</dbReference>
<keyword evidence="1" id="KW-0812">Transmembrane</keyword>